<comment type="similarity">
    <text evidence="2 7">Belongs to the peptidase S8 family.</text>
</comment>
<evidence type="ECO:0000256" key="3">
    <source>
        <dbReference type="ARBA" id="ARBA00022525"/>
    </source>
</evidence>
<dbReference type="Proteomes" id="UP001065613">
    <property type="component" value="Chromosome"/>
</dbReference>
<dbReference type="InterPro" id="IPR036852">
    <property type="entry name" value="Peptidase_S8/S53_dom_sf"/>
</dbReference>
<dbReference type="GO" id="GO:0004252">
    <property type="term" value="F:serine-type endopeptidase activity"/>
    <property type="evidence" value="ECO:0007669"/>
    <property type="project" value="UniProtKB-UniRule"/>
</dbReference>
<dbReference type="InterPro" id="IPR034084">
    <property type="entry name" value="Thermitase-like_dom"/>
</dbReference>
<keyword evidence="6 7" id="KW-0720">Serine protease</keyword>
<feature type="transmembrane region" description="Helical" evidence="8">
    <location>
        <begin position="563"/>
        <end position="586"/>
    </location>
</feature>
<dbReference type="PRINTS" id="PR00723">
    <property type="entry name" value="SUBTILISIN"/>
</dbReference>
<dbReference type="InterPro" id="IPR000209">
    <property type="entry name" value="Peptidase_S8/S53_dom"/>
</dbReference>
<evidence type="ECO:0000256" key="7">
    <source>
        <dbReference type="PROSITE-ProRule" id="PRU01240"/>
    </source>
</evidence>
<feature type="active site" description="Charge relay system" evidence="7">
    <location>
        <position position="147"/>
    </location>
</feature>
<dbReference type="CDD" id="cd07484">
    <property type="entry name" value="Peptidases_S8_Thermitase_like"/>
    <property type="match status" value="1"/>
</dbReference>
<dbReference type="PROSITE" id="PS00138">
    <property type="entry name" value="SUBTILASE_SER"/>
    <property type="match status" value="1"/>
</dbReference>
<feature type="domain" description="Peptidase S8/S53" evidence="9">
    <location>
        <begin position="138"/>
        <end position="373"/>
    </location>
</feature>
<feature type="domain" description="DUF5942" evidence="10">
    <location>
        <begin position="430"/>
        <end position="619"/>
    </location>
</feature>
<dbReference type="PROSITE" id="PS51892">
    <property type="entry name" value="SUBTILASE"/>
    <property type="match status" value="1"/>
</dbReference>
<sequence length="620" mass="66749">MKKLLFIILFIGTIWLALSHFVQTQGLAGRGQYNSIIVNFKDDLPTSVLSEQMKAISADIKRPADFNSIFSIKDHLYTIPGKGKDLSKLRSSIGKDYLDYVEPNYIYKTLETPNDPDYGKQWNFRSIGVDKAWDHSQGEGVTVAIIDTGVSRVPDLRKTEFVEGYNFVEDNNDTSDKNGHGTHVAGTIAQSTNNQYGVAGIAYKAKIMPLKVLSDGGGGTVADIAEAIEYAADHGASVINLSLGGGGESQTLKDAIDYAYSKGVVIVAAAGNENRNAASYPARYPKVISVAALDATGHKAPYSNFGAGIDISAPGGSDGGKDGKILQETIDPTSRKPIFIGLQGTSMAAPHVAGTVALIQSAQLKVAKQELALNPQTKGKAEKLTVNQISQPAEILDIIKRSAQKVPEDTFNYYGAGQLNAGEAVTLTLKGKLSFQDFFRWLRDNGYLNPIFWFDGGAIALLPKVAMVLGSYLLAFLLRYYFPFSWTAPYHWGLILGSSGLFFLQGFYIFDLPQWPFRLLGSSFPELANSLQGSSLLNPFFASLLIPLGLMALLLGNRAGKRFAIGATLGVSSFLIVAALLHPVLWLIGGGAIAQTFLGINALLCLGLAWLASKSEARSV</sequence>
<dbReference type="InterPro" id="IPR023828">
    <property type="entry name" value="Peptidase_S8_Ser-AS"/>
</dbReference>
<dbReference type="PANTHER" id="PTHR43806:SF11">
    <property type="entry name" value="CEREVISIN-RELATED"/>
    <property type="match status" value="1"/>
</dbReference>
<dbReference type="InterPro" id="IPR017295">
    <property type="entry name" value="Pept_S8A_subtilisin_cyanobac-1"/>
</dbReference>
<evidence type="ECO:0000256" key="4">
    <source>
        <dbReference type="ARBA" id="ARBA00022670"/>
    </source>
</evidence>
<accession>A0A977PWL6</accession>
<dbReference type="Gene3D" id="3.40.50.200">
    <property type="entry name" value="Peptidase S8/S53 domain"/>
    <property type="match status" value="1"/>
</dbReference>
<dbReference type="PANTHER" id="PTHR43806">
    <property type="entry name" value="PEPTIDASE S8"/>
    <property type="match status" value="1"/>
</dbReference>
<keyword evidence="5 7" id="KW-0378">Hydrolase</keyword>
<feature type="transmembrane region" description="Helical" evidence="8">
    <location>
        <begin position="592"/>
        <end position="612"/>
    </location>
</feature>
<dbReference type="SUPFAM" id="SSF52743">
    <property type="entry name" value="Subtilisin-like"/>
    <property type="match status" value="1"/>
</dbReference>
<organism evidence="11">
    <name type="scientific">Woronichinia naegeliana WA131</name>
    <dbReference type="NCBI Taxonomy" id="2824559"/>
    <lineage>
        <taxon>Bacteria</taxon>
        <taxon>Bacillati</taxon>
        <taxon>Cyanobacteriota</taxon>
        <taxon>Cyanophyceae</taxon>
        <taxon>Synechococcales</taxon>
        <taxon>Coelosphaeriaceae</taxon>
        <taxon>Woronichinia</taxon>
    </lineage>
</organism>
<evidence type="ECO:0000256" key="8">
    <source>
        <dbReference type="SAM" id="Phobius"/>
    </source>
</evidence>
<feature type="transmembrane region" description="Helical" evidence="8">
    <location>
        <begin position="536"/>
        <end position="556"/>
    </location>
</feature>
<protein>
    <submittedName>
        <fullName evidence="11">S8 family peptidase</fullName>
    </submittedName>
</protein>
<feature type="transmembrane region" description="Helical" evidence="8">
    <location>
        <begin position="452"/>
        <end position="478"/>
    </location>
</feature>
<name>A0A977PWL6_9CYAN</name>
<proteinExistence type="inferred from homology"/>
<evidence type="ECO:0000259" key="9">
    <source>
        <dbReference type="Pfam" id="PF00082"/>
    </source>
</evidence>
<evidence type="ECO:0000313" key="11">
    <source>
        <dbReference type="EMBL" id="UXE61677.1"/>
    </source>
</evidence>
<keyword evidence="8" id="KW-1133">Transmembrane helix</keyword>
<keyword evidence="4 7" id="KW-0645">Protease</keyword>
<dbReference type="EMBL" id="CP073041">
    <property type="protein sequence ID" value="UXE61677.1"/>
    <property type="molecule type" value="Genomic_DNA"/>
</dbReference>
<gene>
    <name evidence="11" type="ORF">KA717_01530</name>
</gene>
<dbReference type="PIRSF" id="PIRSF037851">
    <property type="entry name" value="Subtilisin_cyano"/>
    <property type="match status" value="1"/>
</dbReference>
<dbReference type="AlphaFoldDB" id="A0A977PWL6"/>
<evidence type="ECO:0000256" key="5">
    <source>
        <dbReference type="ARBA" id="ARBA00022801"/>
    </source>
</evidence>
<keyword evidence="3" id="KW-0964">Secreted</keyword>
<evidence type="ECO:0000259" key="10">
    <source>
        <dbReference type="Pfam" id="PF19366"/>
    </source>
</evidence>
<dbReference type="GO" id="GO:0005576">
    <property type="term" value="C:extracellular region"/>
    <property type="evidence" value="ECO:0007669"/>
    <property type="project" value="UniProtKB-SubCell"/>
</dbReference>
<feature type="active site" description="Charge relay system" evidence="7">
    <location>
        <position position="346"/>
    </location>
</feature>
<dbReference type="KEGG" id="wna:KA717_01530"/>
<feature type="transmembrane region" description="Helical" evidence="8">
    <location>
        <begin position="490"/>
        <end position="510"/>
    </location>
</feature>
<reference evidence="11" key="1">
    <citation type="submission" date="2021-04" db="EMBL/GenBank/DDBJ databases">
        <title>Genome sequence of Woronichinia naegeliana from Washington state freshwater lake bloom.</title>
        <authorList>
            <person name="Dreher T.W."/>
        </authorList>
    </citation>
    <scope>NUCLEOTIDE SEQUENCE</scope>
    <source>
        <strain evidence="11">WA131</strain>
    </source>
</reference>
<dbReference type="Pfam" id="PF19366">
    <property type="entry name" value="DUF5942"/>
    <property type="match status" value="1"/>
</dbReference>
<evidence type="ECO:0000256" key="1">
    <source>
        <dbReference type="ARBA" id="ARBA00004613"/>
    </source>
</evidence>
<keyword evidence="8" id="KW-0812">Transmembrane</keyword>
<dbReference type="InterPro" id="IPR045986">
    <property type="entry name" value="DUF5942"/>
</dbReference>
<evidence type="ECO:0000256" key="6">
    <source>
        <dbReference type="ARBA" id="ARBA00022825"/>
    </source>
</evidence>
<dbReference type="InterPro" id="IPR015500">
    <property type="entry name" value="Peptidase_S8_subtilisin-rel"/>
</dbReference>
<dbReference type="InterPro" id="IPR050131">
    <property type="entry name" value="Peptidase_S8_subtilisin-like"/>
</dbReference>
<evidence type="ECO:0000256" key="2">
    <source>
        <dbReference type="ARBA" id="ARBA00011073"/>
    </source>
</evidence>
<keyword evidence="8" id="KW-0472">Membrane</keyword>
<comment type="subcellular location">
    <subcellularLocation>
        <location evidence="1">Secreted</location>
    </subcellularLocation>
</comment>
<dbReference type="Pfam" id="PF00082">
    <property type="entry name" value="Peptidase_S8"/>
    <property type="match status" value="1"/>
</dbReference>
<feature type="active site" description="Charge relay system" evidence="7">
    <location>
        <position position="180"/>
    </location>
</feature>
<dbReference type="GO" id="GO:0006508">
    <property type="term" value="P:proteolysis"/>
    <property type="evidence" value="ECO:0007669"/>
    <property type="project" value="UniProtKB-KW"/>
</dbReference>